<evidence type="ECO:0000256" key="1">
    <source>
        <dbReference type="ARBA" id="ARBA00008455"/>
    </source>
</evidence>
<dbReference type="InterPro" id="IPR038765">
    <property type="entry name" value="Papain-like_cys_pep_sf"/>
</dbReference>
<dbReference type="InterPro" id="IPR000668">
    <property type="entry name" value="Peptidase_C1A_C"/>
</dbReference>
<evidence type="ECO:0000313" key="3">
    <source>
        <dbReference type="EMBL" id="KAK8786256.1"/>
    </source>
</evidence>
<comment type="similarity">
    <text evidence="1">Belongs to the peptidase C1 family.</text>
</comment>
<dbReference type="InterPro" id="IPR013201">
    <property type="entry name" value="Prot_inhib_I29"/>
</dbReference>
<dbReference type="EMBL" id="JARKHS020002855">
    <property type="protein sequence ID" value="KAK8786256.1"/>
    <property type="molecule type" value="Genomic_DNA"/>
</dbReference>
<dbReference type="InterPro" id="IPR013128">
    <property type="entry name" value="Peptidase_C1A"/>
</dbReference>
<dbReference type="Proteomes" id="UP001321473">
    <property type="component" value="Unassembled WGS sequence"/>
</dbReference>
<dbReference type="GO" id="GO:0006508">
    <property type="term" value="P:proteolysis"/>
    <property type="evidence" value="ECO:0007669"/>
    <property type="project" value="InterPro"/>
</dbReference>
<dbReference type="Gene3D" id="1.10.287.2250">
    <property type="match status" value="1"/>
</dbReference>
<dbReference type="Pfam" id="PF08246">
    <property type="entry name" value="Inhibitor_I29"/>
    <property type="match status" value="1"/>
</dbReference>
<organism evidence="3 4">
    <name type="scientific">Amblyomma americanum</name>
    <name type="common">Lone star tick</name>
    <dbReference type="NCBI Taxonomy" id="6943"/>
    <lineage>
        <taxon>Eukaryota</taxon>
        <taxon>Metazoa</taxon>
        <taxon>Ecdysozoa</taxon>
        <taxon>Arthropoda</taxon>
        <taxon>Chelicerata</taxon>
        <taxon>Arachnida</taxon>
        <taxon>Acari</taxon>
        <taxon>Parasitiformes</taxon>
        <taxon>Ixodida</taxon>
        <taxon>Ixodoidea</taxon>
        <taxon>Ixodidae</taxon>
        <taxon>Amblyomminae</taxon>
        <taxon>Amblyomma</taxon>
    </lineage>
</organism>
<keyword evidence="4" id="KW-1185">Reference proteome</keyword>
<gene>
    <name evidence="3" type="ORF">V5799_007379</name>
</gene>
<comment type="caution">
    <text evidence="3">The sequence shown here is derived from an EMBL/GenBank/DDBJ whole genome shotgun (WGS) entry which is preliminary data.</text>
</comment>
<reference evidence="3 4" key="1">
    <citation type="journal article" date="2023" name="Arcadia Sci">
        <title>De novo assembly of a long-read Amblyomma americanum tick genome.</title>
        <authorList>
            <person name="Chou S."/>
            <person name="Poskanzer K.E."/>
            <person name="Rollins M."/>
            <person name="Thuy-Boun P.S."/>
        </authorList>
    </citation>
    <scope>NUCLEOTIDE SEQUENCE [LARGE SCALE GENOMIC DNA]</scope>
    <source>
        <strain evidence="3">F_SG_1</strain>
        <tissue evidence="3">Salivary glands</tissue>
    </source>
</reference>
<dbReference type="SUPFAM" id="SSF54001">
    <property type="entry name" value="Cysteine proteinases"/>
    <property type="match status" value="1"/>
</dbReference>
<name>A0AAQ4FH39_AMBAM</name>
<dbReference type="GO" id="GO:0008234">
    <property type="term" value="F:cysteine-type peptidase activity"/>
    <property type="evidence" value="ECO:0007669"/>
    <property type="project" value="InterPro"/>
</dbReference>
<feature type="domain" description="Cathepsin propeptide inhibitor" evidence="2">
    <location>
        <begin position="2"/>
        <end position="40"/>
    </location>
</feature>
<dbReference type="PANTHER" id="PTHR12411">
    <property type="entry name" value="CYSTEINE PROTEASE FAMILY C1-RELATED"/>
    <property type="match status" value="1"/>
</dbReference>
<evidence type="ECO:0000259" key="2">
    <source>
        <dbReference type="SMART" id="SM00848"/>
    </source>
</evidence>
<dbReference type="SMART" id="SM00848">
    <property type="entry name" value="Inhibitor_I29"/>
    <property type="match status" value="1"/>
</dbReference>
<dbReference type="Gene3D" id="3.90.70.10">
    <property type="entry name" value="Cysteine proteinases"/>
    <property type="match status" value="1"/>
</dbReference>
<dbReference type="AlphaFoldDB" id="A0AAQ4FH39"/>
<dbReference type="Pfam" id="PF00112">
    <property type="entry name" value="Peptidase_C1"/>
    <property type="match status" value="1"/>
</dbReference>
<sequence length="161" mass="18088">MKIFAETLKFIKEHNERFAKGLESHDVGVNQFADMSDDEWKRKVSCCIPPSKKKQFPTYQPPENMHPYLPKEKDWTKEGKVTEVKNQGVCASCYAFSANLAALKILKIGDVAPRTAVTLIVLKTFRPVLHVMKNTSFGSLTGSAAIPFLSWLPKGQPHQVL</sequence>
<evidence type="ECO:0000313" key="4">
    <source>
        <dbReference type="Proteomes" id="UP001321473"/>
    </source>
</evidence>
<proteinExistence type="inferred from homology"/>
<protein>
    <recommendedName>
        <fullName evidence="2">Cathepsin propeptide inhibitor domain-containing protein</fullName>
    </recommendedName>
</protein>
<accession>A0AAQ4FH39</accession>